<dbReference type="EMBL" id="QHLZ01000001">
    <property type="protein sequence ID" value="PXA69016.1"/>
    <property type="molecule type" value="Genomic_DNA"/>
</dbReference>
<evidence type="ECO:0000313" key="4">
    <source>
        <dbReference type="Proteomes" id="UP000246303"/>
    </source>
</evidence>
<name>A0A2V3DUG3_9MICC</name>
<dbReference type="InterPro" id="IPR002347">
    <property type="entry name" value="SDR_fam"/>
</dbReference>
<keyword evidence="2" id="KW-0560">Oxidoreductase</keyword>
<dbReference type="Pfam" id="PF13561">
    <property type="entry name" value="adh_short_C2"/>
    <property type="match status" value="1"/>
</dbReference>
<dbReference type="PANTHER" id="PTHR48107">
    <property type="entry name" value="NADPH-DEPENDENT ALDEHYDE REDUCTASE-LIKE PROTEIN, CHLOROPLASTIC-RELATED"/>
    <property type="match status" value="1"/>
</dbReference>
<dbReference type="PANTHER" id="PTHR48107:SF7">
    <property type="entry name" value="RE15974P"/>
    <property type="match status" value="1"/>
</dbReference>
<proteinExistence type="inferred from homology"/>
<dbReference type="SUPFAM" id="SSF51735">
    <property type="entry name" value="NAD(P)-binding Rossmann-fold domains"/>
    <property type="match status" value="1"/>
</dbReference>
<evidence type="ECO:0000313" key="3">
    <source>
        <dbReference type="EMBL" id="PXA69016.1"/>
    </source>
</evidence>
<protein>
    <recommendedName>
        <fullName evidence="5">Short-chain dehydrogenase</fullName>
    </recommendedName>
</protein>
<dbReference type="OrthoDB" id="9803333at2"/>
<comment type="caution">
    <text evidence="3">The sequence shown here is derived from an EMBL/GenBank/DDBJ whole genome shotgun (WGS) entry which is preliminary data.</text>
</comment>
<organism evidence="3 4">
    <name type="scientific">Arthrobacter psychrochitiniphilus</name>
    <dbReference type="NCBI Taxonomy" id="291045"/>
    <lineage>
        <taxon>Bacteria</taxon>
        <taxon>Bacillati</taxon>
        <taxon>Actinomycetota</taxon>
        <taxon>Actinomycetes</taxon>
        <taxon>Micrococcales</taxon>
        <taxon>Micrococcaceae</taxon>
        <taxon>Arthrobacter</taxon>
    </lineage>
</organism>
<dbReference type="GO" id="GO:0016614">
    <property type="term" value="F:oxidoreductase activity, acting on CH-OH group of donors"/>
    <property type="evidence" value="ECO:0007669"/>
    <property type="project" value="UniProtKB-ARBA"/>
</dbReference>
<dbReference type="CDD" id="cd05233">
    <property type="entry name" value="SDR_c"/>
    <property type="match status" value="1"/>
</dbReference>
<evidence type="ECO:0008006" key="5">
    <source>
        <dbReference type="Google" id="ProtNLM"/>
    </source>
</evidence>
<dbReference type="InterPro" id="IPR036291">
    <property type="entry name" value="NAD(P)-bd_dom_sf"/>
</dbReference>
<evidence type="ECO:0000256" key="2">
    <source>
        <dbReference type="ARBA" id="ARBA00023002"/>
    </source>
</evidence>
<sequence>MHNDRPGVLITGVGRCASIGTEIARQLAADGWNIAITSYKPDQGFVAAFTAELESLGLIIHSIEADMAEVVVTEAILREATYVIGPISALVSSHALCINSSILNTTQESFDNHFAVNTRANWLLIRAFAELYTEPHGVGRIVALTSDHTAHKLDVN</sequence>
<dbReference type="AlphaFoldDB" id="A0A2V3DUG3"/>
<gene>
    <name evidence="3" type="ORF">CVS29_00030</name>
</gene>
<evidence type="ECO:0000256" key="1">
    <source>
        <dbReference type="ARBA" id="ARBA00006484"/>
    </source>
</evidence>
<dbReference type="Proteomes" id="UP000246303">
    <property type="component" value="Unassembled WGS sequence"/>
</dbReference>
<dbReference type="Gene3D" id="3.40.50.720">
    <property type="entry name" value="NAD(P)-binding Rossmann-like Domain"/>
    <property type="match status" value="1"/>
</dbReference>
<comment type="similarity">
    <text evidence="1">Belongs to the short-chain dehydrogenases/reductases (SDR) family.</text>
</comment>
<reference evidence="3 4" key="1">
    <citation type="submission" date="2018-05" db="EMBL/GenBank/DDBJ databases">
        <title>Genetic diversity of glacier-inhabiting Cryobacterium bacteria in China and description of Cryobacterium mengkeensis sp. nov. and Arthrobacter glacialis sp. nov.</title>
        <authorList>
            <person name="Liu Q."/>
            <person name="Xin Y.-H."/>
        </authorList>
    </citation>
    <scope>NUCLEOTIDE SEQUENCE [LARGE SCALE GENOMIC DNA]</scope>
    <source>
        <strain evidence="3 4">GP3</strain>
    </source>
</reference>
<accession>A0A2V3DUG3</accession>
<dbReference type="RefSeq" id="WP_110104304.1">
    <property type="nucleotide sequence ID" value="NZ_JACBZZ010000001.1"/>
</dbReference>
<keyword evidence="4" id="KW-1185">Reference proteome</keyword>